<feature type="transmembrane region" description="Helical" evidence="1">
    <location>
        <begin position="422"/>
        <end position="442"/>
    </location>
</feature>
<accession>A0A0A2LVP3</accession>
<dbReference type="InterPro" id="IPR043742">
    <property type="entry name" value="DUF5687"/>
</dbReference>
<keyword evidence="1" id="KW-0812">Transmembrane</keyword>
<feature type="transmembrane region" description="Helical" evidence="1">
    <location>
        <begin position="375"/>
        <end position="401"/>
    </location>
</feature>
<dbReference type="eggNOG" id="ENOG502Z8FC">
    <property type="taxonomic scope" value="Bacteria"/>
</dbReference>
<evidence type="ECO:0000256" key="1">
    <source>
        <dbReference type="SAM" id="Phobius"/>
    </source>
</evidence>
<feature type="transmembrane region" description="Helical" evidence="1">
    <location>
        <begin position="204"/>
        <end position="226"/>
    </location>
</feature>
<dbReference type="RefSeq" id="WP_035131646.1">
    <property type="nucleotide sequence ID" value="NZ_JRLV01000004.1"/>
</dbReference>
<keyword evidence="1" id="KW-1133">Transmembrane helix</keyword>
<feature type="transmembrane region" description="Helical" evidence="1">
    <location>
        <begin position="166"/>
        <end position="184"/>
    </location>
</feature>
<comment type="caution">
    <text evidence="2">The sequence shown here is derived from an EMBL/GenBank/DDBJ whole genome shotgun (WGS) entry which is preliminary data.</text>
</comment>
<protein>
    <submittedName>
        <fullName evidence="2">Uncharacterized protein</fullName>
    </submittedName>
</protein>
<feature type="transmembrane region" description="Helical" evidence="1">
    <location>
        <begin position="63"/>
        <end position="81"/>
    </location>
</feature>
<feature type="transmembrane region" description="Helical" evidence="1">
    <location>
        <begin position="102"/>
        <end position="128"/>
    </location>
</feature>
<dbReference type="Proteomes" id="UP000030129">
    <property type="component" value="Unassembled WGS sequence"/>
</dbReference>
<feature type="transmembrane region" description="Helical" evidence="1">
    <location>
        <begin position="305"/>
        <end position="328"/>
    </location>
</feature>
<dbReference type="EMBL" id="JRLV01000004">
    <property type="protein sequence ID" value="KGO83293.1"/>
    <property type="molecule type" value="Genomic_DNA"/>
</dbReference>
<dbReference type="AlphaFoldDB" id="A0A0A2LVP3"/>
<keyword evidence="1" id="KW-0472">Membrane</keyword>
<name>A0A0A2LVP3_9FLAO</name>
<feature type="transmembrane region" description="Helical" evidence="1">
    <location>
        <begin position="140"/>
        <end position="161"/>
    </location>
</feature>
<keyword evidence="3" id="KW-1185">Reference proteome</keyword>
<gene>
    <name evidence="2" type="ORF">Q763_04590</name>
</gene>
<sequence>MFKKFIKLEWKAFTRSAAFSTNLVVKIIVLLYAIMMAFFLLLLGTGAFSILKKAGASDPMLWVNKYLIYYIIVDLGIRIVFQNIPVSNIKPLLTLNIKKKTIVNFIIGKSMATFFNIIHAFFFVPFSIVLLVKGYNPVNVVLWHVAIMALVYSNNFLNILLEGKNWLFAVFIVLLATFGSLQYYGYFDITTYTEVFFTSLYSTYFMALLPIALLVIVWRATFKFFYEYMFLDAGLKTKEEEARTENYAWLDQFGSMSTYLKNDLKLILRNKRAKMTVISSVLFLFYGLLFFSNSIEVYNTPTWKMFAAIMLTSGFMFTFGQFVPSWDSSYYPLMMSQNIPYREYIASKWWLMVIATVITTVLASFYLYFGVDVYLMILACAVYNIGINAYMVLLSGAFVKTPVDLTKARQAMGGKKSFNPKMILLGISKLIIPIALYAVGHYIFNDTIAYILIAGTGIIGLLFRNFVFNQIAKLYKSEKYDTLAAYKQVN</sequence>
<dbReference type="STRING" id="1406840.Q763_04590"/>
<reference evidence="2 3" key="1">
    <citation type="submission" date="2013-09" db="EMBL/GenBank/DDBJ databases">
        <authorList>
            <person name="Zeng Z."/>
            <person name="Chen C."/>
        </authorList>
    </citation>
    <scope>NUCLEOTIDE SEQUENCE [LARGE SCALE GENOMIC DNA]</scope>
    <source>
        <strain evidence="2 3">F44-8</strain>
    </source>
</reference>
<feature type="transmembrane region" description="Helical" evidence="1">
    <location>
        <begin position="349"/>
        <end position="369"/>
    </location>
</feature>
<feature type="transmembrane region" description="Helical" evidence="1">
    <location>
        <begin position="275"/>
        <end position="293"/>
    </location>
</feature>
<evidence type="ECO:0000313" key="3">
    <source>
        <dbReference type="Proteomes" id="UP000030129"/>
    </source>
</evidence>
<dbReference type="Pfam" id="PF18940">
    <property type="entry name" value="DUF5687"/>
    <property type="match status" value="1"/>
</dbReference>
<feature type="transmembrane region" description="Helical" evidence="1">
    <location>
        <begin position="448"/>
        <end position="467"/>
    </location>
</feature>
<feature type="transmembrane region" description="Helical" evidence="1">
    <location>
        <begin position="21"/>
        <end position="43"/>
    </location>
</feature>
<evidence type="ECO:0000313" key="2">
    <source>
        <dbReference type="EMBL" id="KGO83293.1"/>
    </source>
</evidence>
<organism evidence="2 3">
    <name type="scientific">Flavobacterium beibuense F44-8</name>
    <dbReference type="NCBI Taxonomy" id="1406840"/>
    <lineage>
        <taxon>Bacteria</taxon>
        <taxon>Pseudomonadati</taxon>
        <taxon>Bacteroidota</taxon>
        <taxon>Flavobacteriia</taxon>
        <taxon>Flavobacteriales</taxon>
        <taxon>Flavobacteriaceae</taxon>
        <taxon>Flavobacterium</taxon>
    </lineage>
</organism>
<proteinExistence type="predicted"/>